<dbReference type="CDD" id="cd13426">
    <property type="entry name" value="Peptidase_G1"/>
    <property type="match status" value="1"/>
</dbReference>
<feature type="active site" description="Proton acceptor" evidence="1">
    <location>
        <position position="94"/>
    </location>
</feature>
<dbReference type="Pfam" id="PF01828">
    <property type="entry name" value="Peptidase_A4"/>
    <property type="match status" value="1"/>
</dbReference>
<dbReference type="PRINTS" id="PR00977">
    <property type="entry name" value="SCYTLDPTASE"/>
</dbReference>
<keyword evidence="3" id="KW-1185">Reference proteome</keyword>
<protein>
    <recommendedName>
        <fullName evidence="4">Aspergillopepsin-2</fullName>
    </recommendedName>
</protein>
<comment type="caution">
    <text evidence="2">The sequence shown here is derived from an EMBL/GenBank/DDBJ whole genome shotgun (WGS) entry which is preliminary data.</text>
</comment>
<dbReference type="InterPro" id="IPR013320">
    <property type="entry name" value="ConA-like_dom_sf"/>
</dbReference>
<dbReference type="PANTHER" id="PTHR37536:SF3">
    <property type="entry name" value="PUTATIVE (AFU_ORTHOLOGUE AFUA_3G02970)-RELATED"/>
    <property type="match status" value="1"/>
</dbReference>
<name>A0A9W4S663_9PEZI</name>
<dbReference type="Proteomes" id="UP001152533">
    <property type="component" value="Unassembled WGS sequence"/>
</dbReference>
<dbReference type="GO" id="GO:0006508">
    <property type="term" value="P:proteolysis"/>
    <property type="evidence" value="ECO:0007669"/>
    <property type="project" value="InterPro"/>
</dbReference>
<evidence type="ECO:0000313" key="2">
    <source>
        <dbReference type="EMBL" id="CAI0654392.1"/>
    </source>
</evidence>
<dbReference type="EMBL" id="CAMGZC010002112">
    <property type="protein sequence ID" value="CAI0654392.1"/>
    <property type="molecule type" value="Genomic_DNA"/>
</dbReference>
<evidence type="ECO:0008006" key="4">
    <source>
        <dbReference type="Google" id="ProtNLM"/>
    </source>
</evidence>
<dbReference type="PANTHER" id="PTHR37536">
    <property type="entry name" value="PUTATIVE (AFU_ORTHOLOGUE AFUA_3G02970)-RELATED"/>
    <property type="match status" value="1"/>
</dbReference>
<evidence type="ECO:0000256" key="1">
    <source>
        <dbReference type="PIRSR" id="PIRSR600250-50"/>
    </source>
</evidence>
<gene>
    <name evidence="2" type="ORF">CGXH109_LOCUS137551</name>
</gene>
<dbReference type="SUPFAM" id="SSF49899">
    <property type="entry name" value="Concanavalin A-like lectins/glucanases"/>
    <property type="match status" value="1"/>
</dbReference>
<organism evidence="2 3">
    <name type="scientific">Colletotrichum noveboracense</name>
    <dbReference type="NCBI Taxonomy" id="2664923"/>
    <lineage>
        <taxon>Eukaryota</taxon>
        <taxon>Fungi</taxon>
        <taxon>Dikarya</taxon>
        <taxon>Ascomycota</taxon>
        <taxon>Pezizomycotina</taxon>
        <taxon>Sordariomycetes</taxon>
        <taxon>Hypocreomycetidae</taxon>
        <taxon>Glomerellales</taxon>
        <taxon>Glomerellaceae</taxon>
        <taxon>Colletotrichum</taxon>
        <taxon>Colletotrichum gloeosporioides species complex</taxon>
    </lineage>
</organism>
<evidence type="ECO:0000313" key="3">
    <source>
        <dbReference type="Proteomes" id="UP001152533"/>
    </source>
</evidence>
<dbReference type="GO" id="GO:0070007">
    <property type="term" value="F:glutamic-type endopeptidase activity"/>
    <property type="evidence" value="ECO:0007669"/>
    <property type="project" value="InterPro"/>
</dbReference>
<dbReference type="AlphaFoldDB" id="A0A9W4S663"/>
<dbReference type="InterPro" id="IPR038656">
    <property type="entry name" value="Peptidase_G1_sf"/>
</dbReference>
<reference evidence="2" key="1">
    <citation type="submission" date="2022-08" db="EMBL/GenBank/DDBJ databases">
        <authorList>
            <person name="Giroux E."/>
            <person name="Giroux E."/>
        </authorList>
    </citation>
    <scope>NUCLEOTIDE SEQUENCE</scope>
    <source>
        <strain evidence="2">H1091258</strain>
    </source>
</reference>
<dbReference type="InterPro" id="IPR000250">
    <property type="entry name" value="Peptidase_G1"/>
</dbReference>
<sequence>IDGDTCQTAILQTGVSFYADGTFDAWYEWIPDYAYSFSGFSVSVGDSIRMTVDATSKTKGTAKLENLTTGKTVTHTFSSTPSTLCETNAEWIVEAFQENGSQVTLADFGTVKFTAAAASGTSGSTTPAGATIIDISEDGGNTVLAKASVSGSTVTVSYSG</sequence>
<feature type="non-terminal residue" evidence="2">
    <location>
        <position position="1"/>
    </location>
</feature>
<proteinExistence type="predicted"/>
<accession>A0A9W4S663</accession>
<dbReference type="Gene3D" id="2.60.120.700">
    <property type="entry name" value="Peptidase G1"/>
    <property type="match status" value="1"/>
</dbReference>